<accession>A0A285EBU9</accession>
<dbReference type="RefSeq" id="WP_097206525.1">
    <property type="nucleotide sequence ID" value="NZ_JACHXB010000002.1"/>
</dbReference>
<evidence type="ECO:0000313" key="1">
    <source>
        <dbReference type="EMBL" id="SNX96515.1"/>
    </source>
</evidence>
<protein>
    <submittedName>
        <fullName evidence="1">Uncharacterized protein</fullName>
    </submittedName>
</protein>
<organism evidence="1 2">
    <name type="scientific">Geodermatophilus sabuli</name>
    <dbReference type="NCBI Taxonomy" id="1564158"/>
    <lineage>
        <taxon>Bacteria</taxon>
        <taxon>Bacillati</taxon>
        <taxon>Actinomycetota</taxon>
        <taxon>Actinomycetes</taxon>
        <taxon>Geodermatophilales</taxon>
        <taxon>Geodermatophilaceae</taxon>
        <taxon>Geodermatophilus</taxon>
    </lineage>
</organism>
<keyword evidence="2" id="KW-1185">Reference proteome</keyword>
<reference evidence="1 2" key="1">
    <citation type="submission" date="2017-09" db="EMBL/GenBank/DDBJ databases">
        <authorList>
            <person name="Ehlers B."/>
            <person name="Leendertz F.H."/>
        </authorList>
    </citation>
    <scope>NUCLEOTIDE SEQUENCE [LARGE SCALE GENOMIC DNA]</scope>
    <source>
        <strain evidence="1 2">DSM 46844</strain>
    </source>
</reference>
<name>A0A285EBU9_9ACTN</name>
<sequence>MWVVVRQDDWVGGEDVLGVVGPFRTEAAARARLEDMKGRLPGPPYPRERLWLMPVELPLVAGGSASALVRPTPTSISESA</sequence>
<dbReference type="AlphaFoldDB" id="A0A285EBU9"/>
<gene>
    <name evidence="1" type="ORF">SAMN06893097_104230</name>
</gene>
<dbReference type="Proteomes" id="UP000219514">
    <property type="component" value="Unassembled WGS sequence"/>
</dbReference>
<dbReference type="EMBL" id="OBDO01000004">
    <property type="protein sequence ID" value="SNX96515.1"/>
    <property type="molecule type" value="Genomic_DNA"/>
</dbReference>
<proteinExistence type="predicted"/>
<evidence type="ECO:0000313" key="2">
    <source>
        <dbReference type="Proteomes" id="UP000219514"/>
    </source>
</evidence>